<evidence type="ECO:0000259" key="2">
    <source>
        <dbReference type="Pfam" id="PF03050"/>
    </source>
</evidence>
<dbReference type="PANTHER" id="PTHR33678">
    <property type="entry name" value="BLL1576 PROTEIN"/>
    <property type="match status" value="1"/>
</dbReference>
<dbReference type="InterPro" id="IPR004291">
    <property type="entry name" value="Transposase_IS66_central"/>
</dbReference>
<dbReference type="EMBL" id="FOOY01000025">
    <property type="protein sequence ID" value="SFG85675.1"/>
    <property type="molecule type" value="Genomic_DNA"/>
</dbReference>
<feature type="coiled-coil region" evidence="1">
    <location>
        <begin position="25"/>
        <end position="52"/>
    </location>
</feature>
<dbReference type="Pfam" id="PF13005">
    <property type="entry name" value="zf-IS66"/>
    <property type="match status" value="1"/>
</dbReference>
<keyword evidence="7" id="KW-1185">Reference proteome</keyword>
<dbReference type="PANTHER" id="PTHR33678:SF1">
    <property type="entry name" value="BLL1576 PROTEIN"/>
    <property type="match status" value="1"/>
</dbReference>
<evidence type="ECO:0000259" key="5">
    <source>
        <dbReference type="Pfam" id="PF13817"/>
    </source>
</evidence>
<name>A0A1I2V8H2_9BACL</name>
<feature type="domain" description="Transposase IS66 zinc-finger binding" evidence="3">
    <location>
        <begin position="128"/>
        <end position="172"/>
    </location>
</feature>
<evidence type="ECO:0000259" key="4">
    <source>
        <dbReference type="Pfam" id="PF13007"/>
    </source>
</evidence>
<dbReference type="NCBIfam" id="NF033517">
    <property type="entry name" value="transpos_IS66"/>
    <property type="match status" value="1"/>
</dbReference>
<feature type="domain" description="Transposase TnpC homeodomain" evidence="4">
    <location>
        <begin position="48"/>
        <end position="120"/>
    </location>
</feature>
<dbReference type="Pfam" id="PF13817">
    <property type="entry name" value="DDE_Tnp_IS66_C"/>
    <property type="match status" value="1"/>
</dbReference>
<evidence type="ECO:0000313" key="6">
    <source>
        <dbReference type="EMBL" id="SFG85675.1"/>
    </source>
</evidence>
<dbReference type="InterPro" id="IPR052344">
    <property type="entry name" value="Transposase-related"/>
</dbReference>
<dbReference type="Pfam" id="PF03050">
    <property type="entry name" value="DDE_Tnp_IS66"/>
    <property type="match status" value="1"/>
</dbReference>
<dbReference type="AlphaFoldDB" id="A0A1I2V8H2"/>
<evidence type="ECO:0000259" key="3">
    <source>
        <dbReference type="Pfam" id="PF13005"/>
    </source>
</evidence>
<organism evidence="6 7">
    <name type="scientific">Sporolactobacillus nakayamae</name>
    <dbReference type="NCBI Taxonomy" id="269670"/>
    <lineage>
        <taxon>Bacteria</taxon>
        <taxon>Bacillati</taxon>
        <taxon>Bacillota</taxon>
        <taxon>Bacilli</taxon>
        <taxon>Bacillales</taxon>
        <taxon>Sporolactobacillaceae</taxon>
        <taxon>Sporolactobacillus</taxon>
    </lineage>
</organism>
<feature type="domain" description="Transposase IS66 C-terminal" evidence="5">
    <location>
        <begin position="487"/>
        <end position="527"/>
    </location>
</feature>
<dbReference type="InterPro" id="IPR024474">
    <property type="entry name" value="Znf_dom_IS66"/>
</dbReference>
<reference evidence="7" key="1">
    <citation type="submission" date="2016-10" db="EMBL/GenBank/DDBJ databases">
        <authorList>
            <person name="Varghese N."/>
            <person name="Submissions S."/>
        </authorList>
    </citation>
    <scope>NUCLEOTIDE SEQUENCE [LARGE SCALE GENOMIC DNA]</scope>
    <source>
        <strain evidence="7">ATCC 700379</strain>
    </source>
</reference>
<gene>
    <name evidence="6" type="ORF">SAMN02982927_03007</name>
</gene>
<protein>
    <submittedName>
        <fullName evidence="6">Transposase</fullName>
    </submittedName>
</protein>
<dbReference type="InterPro" id="IPR039552">
    <property type="entry name" value="IS66_C"/>
</dbReference>
<feature type="domain" description="Transposase IS66 central" evidence="2">
    <location>
        <begin position="192"/>
        <end position="480"/>
    </location>
</feature>
<evidence type="ECO:0000256" key="1">
    <source>
        <dbReference type="SAM" id="Coils"/>
    </source>
</evidence>
<dbReference type="Proteomes" id="UP000198752">
    <property type="component" value="Unassembled WGS sequence"/>
</dbReference>
<sequence length="540" mass="62328">MRDRARVFYYNKKMENRTESTTPTIEALREERDALKKQNAELTLKLKWFQEQFRLSQKRQFGASSEKTHPEQLTLQLFNEAESESDPNLPEPTVETITYKRKKSPGQRQEKLENLPVEVIDYDLPETEQICSCCGGALHEMSTEVREELKIIPAQVKVIKHVRHTYACRHCEREAIQTPIVTAKVPKAVFPKSLASPSAMAYVMCQKYLDAQPLYRQEQQLKRLGVTLSRQTLANWMLHGAEHWLRFIYDRMKTHLVARDLLHADETILQVLKEPGRSASSKSYLWLYRTGREEPGIILYDYQTTRAAKHPMKFLEDFKGYLQVDGYAGYQQLKNVILAGCWAHARRKFSDALSALPESAKESAVIAKEGLAYCNQLFKIEQDLKKSKASDDERYQVRQSQSKPVVEAFSVWLQRQAPKVLPKTALGLAIKYCRAQWEKLTVFLQDGRLELDNNRGERSIKPFVIGRKNWLFSNTPRGAKSSATIYSVIETAKENGLIPFQYLIYLFEQLPNLEEQTEEALDQLLPWSSSLPENCKLASR</sequence>
<dbReference type="InterPro" id="IPR024463">
    <property type="entry name" value="Transposase_TnpC_homeodom"/>
</dbReference>
<evidence type="ECO:0000313" key="7">
    <source>
        <dbReference type="Proteomes" id="UP000198752"/>
    </source>
</evidence>
<keyword evidence="1" id="KW-0175">Coiled coil</keyword>
<accession>A0A1I2V8H2</accession>
<dbReference type="Pfam" id="PF13007">
    <property type="entry name" value="LZ_Tnp_IS66"/>
    <property type="match status" value="1"/>
</dbReference>
<proteinExistence type="predicted"/>
<dbReference type="STRING" id="269670.SAMN02982927_03007"/>